<keyword evidence="1" id="KW-0596">Phosphopantetheine</keyword>
<evidence type="ECO:0000259" key="3">
    <source>
        <dbReference type="PROSITE" id="PS50075"/>
    </source>
</evidence>
<dbReference type="EMBL" id="CP009111">
    <property type="protein sequence ID" value="ANS31118.1"/>
    <property type="molecule type" value="Genomic_DNA"/>
</dbReference>
<dbReference type="RefSeq" id="WP_065492458.1">
    <property type="nucleotide sequence ID" value="NZ_CP009111.1"/>
</dbReference>
<name>A0A1B1KEV1_RHOOP</name>
<dbReference type="SMART" id="SM00823">
    <property type="entry name" value="PKS_PP"/>
    <property type="match status" value="1"/>
</dbReference>
<feature type="domain" description="Carrier" evidence="3">
    <location>
        <begin position="1"/>
        <end position="78"/>
    </location>
</feature>
<gene>
    <name evidence="4" type="ORF">R1CP_32475</name>
</gene>
<protein>
    <recommendedName>
        <fullName evidence="3">Carrier domain-containing protein</fullName>
    </recommendedName>
</protein>
<evidence type="ECO:0000313" key="4">
    <source>
        <dbReference type="EMBL" id="ANS31118.1"/>
    </source>
</evidence>
<dbReference type="PROSITE" id="PS50075">
    <property type="entry name" value="CARRIER"/>
    <property type="match status" value="1"/>
</dbReference>
<dbReference type="PATRIC" id="fig|37919.13.peg.6799"/>
<dbReference type="Gene3D" id="1.10.1200.10">
    <property type="entry name" value="ACP-like"/>
    <property type="match status" value="1"/>
</dbReference>
<dbReference type="InterPro" id="IPR020806">
    <property type="entry name" value="PKS_PP-bd"/>
</dbReference>
<sequence length="83" mass="9393">MTCEDIVQWCQHYLANLLAVTPESLDPNADFDRLGLDSPLAVSLLIEIEERYGVDLPPEELFENPTLDAVGEYVHQHLRQDVA</sequence>
<dbReference type="InterPro" id="IPR009081">
    <property type="entry name" value="PP-bd_ACP"/>
</dbReference>
<dbReference type="Proteomes" id="UP000186108">
    <property type="component" value="Chromosome"/>
</dbReference>
<reference evidence="4 5" key="1">
    <citation type="submission" date="2014-07" db="EMBL/GenBank/DDBJ databases">
        <authorList>
            <person name="Zhang J.E."/>
            <person name="Yang H."/>
            <person name="Guo J."/>
            <person name="Deng Z."/>
            <person name="Luo H."/>
            <person name="Luo M."/>
            <person name="Zhao B."/>
        </authorList>
    </citation>
    <scope>NUCLEOTIDE SEQUENCE [LARGE SCALE GENOMIC DNA]</scope>
    <source>
        <strain evidence="4 5">1CP</strain>
    </source>
</reference>
<dbReference type="InterPro" id="IPR036736">
    <property type="entry name" value="ACP-like_sf"/>
</dbReference>
<proteinExistence type="predicted"/>
<dbReference type="GO" id="GO:0031177">
    <property type="term" value="F:phosphopantetheine binding"/>
    <property type="evidence" value="ECO:0007669"/>
    <property type="project" value="InterPro"/>
</dbReference>
<dbReference type="AlphaFoldDB" id="A0A1B1KEV1"/>
<keyword evidence="2" id="KW-0597">Phosphoprotein</keyword>
<dbReference type="SUPFAM" id="SSF47336">
    <property type="entry name" value="ACP-like"/>
    <property type="match status" value="1"/>
</dbReference>
<dbReference type="SMART" id="SM01294">
    <property type="entry name" value="PKS_PP_betabranch"/>
    <property type="match status" value="1"/>
</dbReference>
<evidence type="ECO:0000256" key="2">
    <source>
        <dbReference type="ARBA" id="ARBA00022553"/>
    </source>
</evidence>
<evidence type="ECO:0000256" key="1">
    <source>
        <dbReference type="ARBA" id="ARBA00022450"/>
    </source>
</evidence>
<accession>A0A1B1KEV1</accession>
<dbReference type="Pfam" id="PF00550">
    <property type="entry name" value="PP-binding"/>
    <property type="match status" value="1"/>
</dbReference>
<organism evidence="4 5">
    <name type="scientific">Rhodococcus opacus</name>
    <name type="common">Nocardia opaca</name>
    <dbReference type="NCBI Taxonomy" id="37919"/>
    <lineage>
        <taxon>Bacteria</taxon>
        <taxon>Bacillati</taxon>
        <taxon>Actinomycetota</taxon>
        <taxon>Actinomycetes</taxon>
        <taxon>Mycobacteriales</taxon>
        <taxon>Nocardiaceae</taxon>
        <taxon>Rhodococcus</taxon>
    </lineage>
</organism>
<evidence type="ECO:0000313" key="5">
    <source>
        <dbReference type="Proteomes" id="UP000186108"/>
    </source>
</evidence>